<dbReference type="KEGG" id="snq:CP978_29465"/>
<evidence type="ECO:0000313" key="1">
    <source>
        <dbReference type="EMBL" id="AJE43632.1"/>
    </source>
</evidence>
<sequence length="230" mass="25371">MGLDVAVSVDEVIRRLPGISIVRNRSRAMAVVDAIMSPDWESRFYSFDARWSPTEEMASMRDGCGNDYSIVFSPAGVYARGFDHESPMSPYRLTPPAPWPGLFDGIPEAFLPQVTDPAFCDIDGMPRATVCFWREAADAEWKCGAIDALPEGAKDDGSAEWLFDVLLGGRPETYRQFAEEYYEAAVNLEAVRHIYALRPLTHSVVSSLNPGVDLAGLEKDMAQIGYPLPG</sequence>
<organism evidence="1 3">
    <name type="scientific">Streptomyces nodosus</name>
    <dbReference type="NCBI Taxonomy" id="40318"/>
    <lineage>
        <taxon>Bacteria</taxon>
        <taxon>Bacillati</taxon>
        <taxon>Actinomycetota</taxon>
        <taxon>Actinomycetes</taxon>
        <taxon>Kitasatosporales</taxon>
        <taxon>Streptomycetaceae</taxon>
        <taxon>Streptomyces</taxon>
    </lineage>
</organism>
<dbReference type="Proteomes" id="UP000325763">
    <property type="component" value="Chromosome"/>
</dbReference>
<dbReference type="OrthoDB" id="361945at2"/>
<dbReference type="HOGENOM" id="CLU_097508_0_0_11"/>
<dbReference type="AlphaFoldDB" id="A0A0B5DU13"/>
<keyword evidence="3" id="KW-1185">Reference proteome</keyword>
<accession>A0A0B5DU13</accession>
<protein>
    <submittedName>
        <fullName evidence="1">Uncharacterized protein</fullName>
    </submittedName>
</protein>
<reference evidence="3" key="1">
    <citation type="submission" date="2014-09" db="EMBL/GenBank/DDBJ databases">
        <title>Sequence of the Streptomyces nodosus genome.</title>
        <authorList>
            <person name="Sweeney P."/>
            <person name="Stephens N."/>
            <person name="Murphy C."/>
            <person name="Caffrey P."/>
        </authorList>
    </citation>
    <scope>NUCLEOTIDE SEQUENCE [LARGE SCALE GENOMIC DNA]</scope>
    <source>
        <strain evidence="3">ATCC 14899</strain>
    </source>
</reference>
<evidence type="ECO:0000313" key="3">
    <source>
        <dbReference type="Proteomes" id="UP000031526"/>
    </source>
</evidence>
<name>A0A0B5DU13_9ACTN</name>
<dbReference type="STRING" id="40318.SNOD_29155"/>
<proteinExistence type="predicted"/>
<reference evidence="1 3" key="2">
    <citation type="journal article" date="2016" name="Appl. Microbiol. Biotechnol.">
        <title>Exploiting the genome sequence of Streptomyces nodosus for enhanced antibiotic production.</title>
        <authorList>
            <person name="Sweeney P."/>
            <person name="Murphy C.D."/>
            <person name="Caffrey P."/>
        </authorList>
    </citation>
    <scope>NUCLEOTIDE SEQUENCE [LARGE SCALE GENOMIC DNA]</scope>
    <source>
        <strain evidence="1 3">ATCC 14899</strain>
    </source>
</reference>
<reference evidence="2 4" key="3">
    <citation type="submission" date="2017-09" db="EMBL/GenBank/DDBJ databases">
        <title>Streptomyces genome completion.</title>
        <authorList>
            <person name="Lee N."/>
            <person name="Cho B.-K."/>
        </authorList>
    </citation>
    <scope>NUCLEOTIDE SEQUENCE [LARGE SCALE GENOMIC DNA]</scope>
    <source>
        <strain evidence="2 4">ATCC 14899</strain>
    </source>
</reference>
<dbReference type="EMBL" id="CP023747">
    <property type="protein sequence ID" value="QEV43568.1"/>
    <property type="molecule type" value="Genomic_DNA"/>
</dbReference>
<dbReference type="Proteomes" id="UP000031526">
    <property type="component" value="Chromosome"/>
</dbReference>
<dbReference type="EMBL" id="CP009313">
    <property type="protein sequence ID" value="AJE43632.1"/>
    <property type="molecule type" value="Genomic_DNA"/>
</dbReference>
<evidence type="ECO:0000313" key="4">
    <source>
        <dbReference type="Proteomes" id="UP000325763"/>
    </source>
</evidence>
<evidence type="ECO:0000313" key="2">
    <source>
        <dbReference type="EMBL" id="QEV43568.1"/>
    </source>
</evidence>
<gene>
    <name evidence="2" type="ORF">CP978_29465</name>
    <name evidence="1" type="ORF">SNOD_29155</name>
</gene>